<accession>A0ACC0VZC3</accession>
<gene>
    <name evidence="1" type="ORF">PsorP6_009802</name>
</gene>
<comment type="caution">
    <text evidence="1">The sequence shown here is derived from an EMBL/GenBank/DDBJ whole genome shotgun (WGS) entry which is preliminary data.</text>
</comment>
<evidence type="ECO:0000313" key="2">
    <source>
        <dbReference type="Proteomes" id="UP001163321"/>
    </source>
</evidence>
<dbReference type="EMBL" id="CM047584">
    <property type="protein sequence ID" value="KAI9911088.1"/>
    <property type="molecule type" value="Genomic_DNA"/>
</dbReference>
<keyword evidence="2" id="KW-1185">Reference proteome</keyword>
<sequence>MEERGSLNTQLKNTRTLLAAKSDERKEATEILKRCKEDRAVYRAKVDAQVSERNESTRELMDQWSTNRPQIEQTKRALACLMTTKEKIEIVEKTVLKEKMNKKNKKKNIEEMEVTTKDSKRVELVAELEVDSVNTKEENMMSEMFIPLMDEEMEEQDTHSKEMHKTKQELCDMQKKLGETIASLTEEENVANAKIKAELDEERFNVNQASQEAESKLQKHVALLISVSG</sequence>
<evidence type="ECO:0000313" key="1">
    <source>
        <dbReference type="EMBL" id="KAI9911088.1"/>
    </source>
</evidence>
<name>A0ACC0VZC3_9STRA</name>
<reference evidence="1 2" key="1">
    <citation type="journal article" date="2022" name="bioRxiv">
        <title>The genome of the oomycete Peronosclerospora sorghi, a cosmopolitan pathogen of maize and sorghum, is inflated with dispersed pseudogenes.</title>
        <authorList>
            <person name="Fletcher K."/>
            <person name="Martin F."/>
            <person name="Isakeit T."/>
            <person name="Cavanaugh K."/>
            <person name="Magill C."/>
            <person name="Michelmore R."/>
        </authorList>
    </citation>
    <scope>NUCLEOTIDE SEQUENCE [LARGE SCALE GENOMIC DNA]</scope>
    <source>
        <strain evidence="1">P6</strain>
    </source>
</reference>
<protein>
    <submittedName>
        <fullName evidence="1">Uncharacterized protein</fullName>
    </submittedName>
</protein>
<dbReference type="Proteomes" id="UP001163321">
    <property type="component" value="Chromosome 5"/>
</dbReference>
<proteinExistence type="predicted"/>
<organism evidence="1 2">
    <name type="scientific">Peronosclerospora sorghi</name>
    <dbReference type="NCBI Taxonomy" id="230839"/>
    <lineage>
        <taxon>Eukaryota</taxon>
        <taxon>Sar</taxon>
        <taxon>Stramenopiles</taxon>
        <taxon>Oomycota</taxon>
        <taxon>Peronosporomycetes</taxon>
        <taxon>Peronosporales</taxon>
        <taxon>Peronosporaceae</taxon>
        <taxon>Peronosclerospora</taxon>
    </lineage>
</organism>